<dbReference type="GO" id="GO:0005737">
    <property type="term" value="C:cytoplasm"/>
    <property type="evidence" value="ECO:0007669"/>
    <property type="project" value="TreeGrafter"/>
</dbReference>
<evidence type="ECO:0000256" key="8">
    <source>
        <dbReference type="ARBA" id="ARBA00023002"/>
    </source>
</evidence>
<evidence type="ECO:0000313" key="13">
    <source>
        <dbReference type="EMBL" id="KAI9550700.1"/>
    </source>
</evidence>
<dbReference type="InterPro" id="IPR036406">
    <property type="entry name" value="Coprogen_oxidase_aer_sf"/>
</dbReference>
<evidence type="ECO:0000256" key="10">
    <source>
        <dbReference type="ARBA" id="ARBA00023244"/>
    </source>
</evidence>
<dbReference type="InterPro" id="IPR018375">
    <property type="entry name" value="Coprogen_oxidase_CS"/>
</dbReference>
<gene>
    <name evidence="13" type="ORF">GHT06_004966</name>
</gene>
<proteinExistence type="inferred from homology"/>
<dbReference type="Pfam" id="PF00083">
    <property type="entry name" value="Sugar_tr"/>
    <property type="match status" value="1"/>
</dbReference>
<keyword evidence="14" id="KW-1185">Reference proteome</keyword>
<dbReference type="GO" id="GO:0022857">
    <property type="term" value="F:transmembrane transporter activity"/>
    <property type="evidence" value="ECO:0007669"/>
    <property type="project" value="InterPro"/>
</dbReference>
<dbReference type="SUPFAM" id="SSF103473">
    <property type="entry name" value="MFS general substrate transporter"/>
    <property type="match status" value="1"/>
</dbReference>
<reference evidence="13" key="1">
    <citation type="submission" date="2022-05" db="EMBL/GenBank/DDBJ databases">
        <title>A multi-omics perspective on studying reproductive biology in Daphnia sinensis.</title>
        <authorList>
            <person name="Jia J."/>
        </authorList>
    </citation>
    <scope>NUCLEOTIDE SEQUENCE</scope>
    <source>
        <strain evidence="13">WSL</strain>
    </source>
</reference>
<comment type="subunit">
    <text evidence="4">Homodimer.</text>
</comment>
<evidence type="ECO:0000256" key="9">
    <source>
        <dbReference type="ARBA" id="ARBA00023136"/>
    </source>
</evidence>
<dbReference type="Pfam" id="PF01218">
    <property type="entry name" value="Coprogen_oxidas"/>
    <property type="match status" value="1"/>
</dbReference>
<keyword evidence="9 11" id="KW-0472">Membrane</keyword>
<keyword evidence="8" id="KW-0560">Oxidoreductase</keyword>
<comment type="caution">
    <text evidence="13">The sequence shown here is derived from an EMBL/GenBank/DDBJ whole genome shotgun (WGS) entry which is preliminary data.</text>
</comment>
<dbReference type="PANTHER" id="PTHR10755:SF0">
    <property type="entry name" value="OXYGEN-DEPENDENT COPROPORPHYRINOGEN-III OXIDASE, MITOCHONDRIAL"/>
    <property type="match status" value="1"/>
</dbReference>
<dbReference type="GO" id="GO:0016020">
    <property type="term" value="C:membrane"/>
    <property type="evidence" value="ECO:0007669"/>
    <property type="project" value="UniProtKB-SubCell"/>
</dbReference>
<evidence type="ECO:0000256" key="3">
    <source>
        <dbReference type="ARBA" id="ARBA00010644"/>
    </source>
</evidence>
<dbReference type="GO" id="GO:0004109">
    <property type="term" value="F:coproporphyrinogen oxidase activity"/>
    <property type="evidence" value="ECO:0007669"/>
    <property type="project" value="UniProtKB-EC"/>
</dbReference>
<dbReference type="PRINTS" id="PR00073">
    <property type="entry name" value="COPRGNOXDASE"/>
</dbReference>
<feature type="transmembrane region" description="Helical" evidence="11">
    <location>
        <begin position="82"/>
        <end position="102"/>
    </location>
</feature>
<evidence type="ECO:0000259" key="12">
    <source>
        <dbReference type="PROSITE" id="PS50850"/>
    </source>
</evidence>
<sequence length="478" mass="53168">MDQIAANKKNVRMIVMVAALGYFVDIYDLILFSVIRVKSLKGLGVPDSDLLDVGAMLINSQMMGMLVGGILWGVLGDKKGRISVLFGSILLYSLANLANGFVTSVPAYAVIRFIAGIGLAGELGAGITLVTETMSKENRGYGTMIVAGVGLMGAVAAAIIGEHYTWETSYIIGGVMGLMLLAMRLIQDEICAGLELADGVAKFVEEIWERDGGGGGRTRIIQNGNVLEKGGVNFSAVHGKLPETIKKAFGVNEDDFFATGVSIVIHPKNPWVPIIHMNIRYFEMAGEKGKEMSWFGGGIDLTPHYVIEDDARFFHESLQATCDKFHSDFYSKFKKWADDYFFIKHRNETRGIGGIFYDRLNPQSTGLDWKDIFEFSKAVGRTFIPAYTELINRNKNKTFTEDHKNWQYQRRSRYVEFNLVYDAGTKFGLETNGRIESILMSLPPQANWIYDFKAKSGSEEEKTLNLLKKGINWSQINT</sequence>
<dbReference type="Proteomes" id="UP000820818">
    <property type="component" value="Unassembled WGS sequence"/>
</dbReference>
<keyword evidence="7 11" id="KW-1133">Transmembrane helix</keyword>
<dbReference type="PROSITE" id="PS01021">
    <property type="entry name" value="COPROGEN_OXIDASE"/>
    <property type="match status" value="1"/>
</dbReference>
<evidence type="ECO:0000256" key="6">
    <source>
        <dbReference type="ARBA" id="ARBA00022692"/>
    </source>
</evidence>
<evidence type="ECO:0000256" key="5">
    <source>
        <dbReference type="ARBA" id="ARBA00012869"/>
    </source>
</evidence>
<dbReference type="SUPFAM" id="SSF102886">
    <property type="entry name" value="Coproporphyrinogen III oxidase"/>
    <property type="match status" value="1"/>
</dbReference>
<keyword evidence="10" id="KW-0627">Porphyrin biosynthesis</keyword>
<dbReference type="EMBL" id="WJBH02000102">
    <property type="protein sequence ID" value="KAI9550700.1"/>
    <property type="molecule type" value="Genomic_DNA"/>
</dbReference>
<dbReference type="Gene3D" id="3.40.1500.10">
    <property type="entry name" value="Coproporphyrinogen III oxidase, aerobic"/>
    <property type="match status" value="1"/>
</dbReference>
<organism evidence="13 14">
    <name type="scientific">Daphnia sinensis</name>
    <dbReference type="NCBI Taxonomy" id="1820382"/>
    <lineage>
        <taxon>Eukaryota</taxon>
        <taxon>Metazoa</taxon>
        <taxon>Ecdysozoa</taxon>
        <taxon>Arthropoda</taxon>
        <taxon>Crustacea</taxon>
        <taxon>Branchiopoda</taxon>
        <taxon>Diplostraca</taxon>
        <taxon>Cladocera</taxon>
        <taxon>Anomopoda</taxon>
        <taxon>Daphniidae</taxon>
        <taxon>Daphnia</taxon>
        <taxon>Daphnia similis group</taxon>
    </lineage>
</organism>
<evidence type="ECO:0000256" key="7">
    <source>
        <dbReference type="ARBA" id="ARBA00022989"/>
    </source>
</evidence>
<evidence type="ECO:0000313" key="14">
    <source>
        <dbReference type="Proteomes" id="UP000820818"/>
    </source>
</evidence>
<dbReference type="InterPro" id="IPR005828">
    <property type="entry name" value="MFS_sugar_transport-like"/>
</dbReference>
<dbReference type="InterPro" id="IPR020846">
    <property type="entry name" value="MFS_dom"/>
</dbReference>
<evidence type="ECO:0000256" key="1">
    <source>
        <dbReference type="ARBA" id="ARBA00004141"/>
    </source>
</evidence>
<evidence type="ECO:0000256" key="2">
    <source>
        <dbReference type="ARBA" id="ARBA00005168"/>
    </source>
</evidence>
<dbReference type="InterPro" id="IPR001260">
    <property type="entry name" value="Coprogen_oxidase_aer"/>
</dbReference>
<feature type="transmembrane region" description="Helical" evidence="11">
    <location>
        <begin position="55"/>
        <end position="75"/>
    </location>
</feature>
<feature type="transmembrane region" description="Helical" evidence="11">
    <location>
        <begin position="108"/>
        <end position="129"/>
    </location>
</feature>
<comment type="pathway">
    <text evidence="2">Porphyrin-containing compound metabolism; protoporphyrin-IX biosynthesis; protoporphyrinogen-IX from coproporphyrinogen-III (O2 route): step 1/1.</text>
</comment>
<feature type="transmembrane region" description="Helical" evidence="11">
    <location>
        <begin position="141"/>
        <end position="161"/>
    </location>
</feature>
<accession>A0AAD5KW29</accession>
<evidence type="ECO:0000256" key="11">
    <source>
        <dbReference type="SAM" id="Phobius"/>
    </source>
</evidence>
<dbReference type="InterPro" id="IPR036259">
    <property type="entry name" value="MFS_trans_sf"/>
</dbReference>
<dbReference type="Gene3D" id="1.20.1250.20">
    <property type="entry name" value="MFS general substrate transporter like domains"/>
    <property type="match status" value="1"/>
</dbReference>
<name>A0AAD5KW29_9CRUS</name>
<dbReference type="CDD" id="cd17316">
    <property type="entry name" value="MFS_SV2_like"/>
    <property type="match status" value="1"/>
</dbReference>
<keyword evidence="6 11" id="KW-0812">Transmembrane</keyword>
<comment type="subcellular location">
    <subcellularLocation>
        <location evidence="1">Membrane</location>
        <topology evidence="1">Multi-pass membrane protein</topology>
    </subcellularLocation>
</comment>
<evidence type="ECO:0000256" key="4">
    <source>
        <dbReference type="ARBA" id="ARBA00011738"/>
    </source>
</evidence>
<feature type="transmembrane region" description="Helical" evidence="11">
    <location>
        <begin position="12"/>
        <end position="35"/>
    </location>
</feature>
<dbReference type="NCBIfam" id="NF003727">
    <property type="entry name" value="PRK05330.1"/>
    <property type="match status" value="1"/>
</dbReference>
<dbReference type="PROSITE" id="PS50850">
    <property type="entry name" value="MFS"/>
    <property type="match status" value="1"/>
</dbReference>
<dbReference type="GO" id="GO:0006782">
    <property type="term" value="P:protoporphyrinogen IX biosynthetic process"/>
    <property type="evidence" value="ECO:0007669"/>
    <property type="project" value="TreeGrafter"/>
</dbReference>
<protein>
    <recommendedName>
        <fullName evidence="5">coproporphyrinogen oxidase</fullName>
        <ecNumber evidence="5">1.3.3.3</ecNumber>
    </recommendedName>
</protein>
<comment type="similarity">
    <text evidence="3">Belongs to the aerobic coproporphyrinogen-III oxidase family.</text>
</comment>
<feature type="domain" description="Major facilitator superfamily (MFS) profile" evidence="12">
    <location>
        <begin position="14"/>
        <end position="478"/>
    </location>
</feature>
<dbReference type="AlphaFoldDB" id="A0AAD5KW29"/>
<dbReference type="EC" id="1.3.3.3" evidence="5"/>
<dbReference type="PANTHER" id="PTHR10755">
    <property type="entry name" value="COPROPORPHYRINOGEN III OXIDASE, MITOCHONDRIAL"/>
    <property type="match status" value="1"/>
</dbReference>